<keyword evidence="2" id="KW-1185">Reference proteome</keyword>
<evidence type="ECO:0000313" key="2">
    <source>
        <dbReference type="Proteomes" id="UP000800235"/>
    </source>
</evidence>
<comment type="caution">
    <text evidence="1">The sequence shown here is derived from an EMBL/GenBank/DDBJ whole genome shotgun (WGS) entry which is preliminary data.</text>
</comment>
<dbReference type="Proteomes" id="UP000800235">
    <property type="component" value="Unassembled WGS sequence"/>
</dbReference>
<proteinExistence type="predicted"/>
<reference evidence="1" key="1">
    <citation type="journal article" date="2020" name="Stud. Mycol.">
        <title>101 Dothideomycetes genomes: a test case for predicting lifestyles and emergence of pathogens.</title>
        <authorList>
            <person name="Haridas S."/>
            <person name="Albert R."/>
            <person name="Binder M."/>
            <person name="Bloem J."/>
            <person name="Labutti K."/>
            <person name="Salamov A."/>
            <person name="Andreopoulos B."/>
            <person name="Baker S."/>
            <person name="Barry K."/>
            <person name="Bills G."/>
            <person name="Bluhm B."/>
            <person name="Cannon C."/>
            <person name="Castanera R."/>
            <person name="Culley D."/>
            <person name="Daum C."/>
            <person name="Ezra D."/>
            <person name="Gonzalez J."/>
            <person name="Henrissat B."/>
            <person name="Kuo A."/>
            <person name="Liang C."/>
            <person name="Lipzen A."/>
            <person name="Lutzoni F."/>
            <person name="Magnuson J."/>
            <person name="Mondo S."/>
            <person name="Nolan M."/>
            <person name="Ohm R."/>
            <person name="Pangilinan J."/>
            <person name="Park H.-J."/>
            <person name="Ramirez L."/>
            <person name="Alfaro M."/>
            <person name="Sun H."/>
            <person name="Tritt A."/>
            <person name="Yoshinaga Y."/>
            <person name="Zwiers L.-H."/>
            <person name="Turgeon B."/>
            <person name="Goodwin S."/>
            <person name="Spatafora J."/>
            <person name="Crous P."/>
            <person name="Grigoriev I."/>
        </authorList>
    </citation>
    <scope>NUCLEOTIDE SEQUENCE</scope>
    <source>
        <strain evidence="1">CBS 130266</strain>
    </source>
</reference>
<name>A0A9P4NIW8_9PEZI</name>
<dbReference type="EMBL" id="MU007086">
    <property type="protein sequence ID" value="KAF2422979.1"/>
    <property type="molecule type" value="Genomic_DNA"/>
</dbReference>
<sequence length="226" mass="25259">MSPTTSNPPPPNNTTLQVDFAWLKMRSLITRANDPTNTPLYTITNKALAPHLVFRKGSDTKSQPFGTGTLHPVTIHADCTLNTHAMKVKALKRWQTSYTHLSHSFAPRGSNTPMEMTWTSTSDWKNWDFICLNDKQEAVAKFVGNIWGLKRIGWIEFMGEEGEVTEEMRDEIVVTGLTLFYQMVLRASNFLNFVGAVFAKPGRLDVPTAGGGDGREGVELDVKKTR</sequence>
<accession>A0A9P4NIW8</accession>
<dbReference type="AlphaFoldDB" id="A0A9P4NIW8"/>
<evidence type="ECO:0000313" key="1">
    <source>
        <dbReference type="EMBL" id="KAF2422979.1"/>
    </source>
</evidence>
<organism evidence="1 2">
    <name type="scientific">Tothia fuscella</name>
    <dbReference type="NCBI Taxonomy" id="1048955"/>
    <lineage>
        <taxon>Eukaryota</taxon>
        <taxon>Fungi</taxon>
        <taxon>Dikarya</taxon>
        <taxon>Ascomycota</taxon>
        <taxon>Pezizomycotina</taxon>
        <taxon>Dothideomycetes</taxon>
        <taxon>Pleosporomycetidae</taxon>
        <taxon>Venturiales</taxon>
        <taxon>Cylindrosympodiaceae</taxon>
        <taxon>Tothia</taxon>
    </lineage>
</organism>
<protein>
    <submittedName>
        <fullName evidence="1">Uncharacterized protein</fullName>
    </submittedName>
</protein>
<gene>
    <name evidence="1" type="ORF">EJ08DRAFT_596495</name>
</gene>
<dbReference type="OrthoDB" id="4725912at2759"/>